<reference evidence="2" key="1">
    <citation type="journal article" date="2019" name="Int. J. Syst. Evol. Microbiol.">
        <title>The Global Catalogue of Microorganisms (GCM) 10K type strain sequencing project: providing services to taxonomists for standard genome sequencing and annotation.</title>
        <authorList>
            <consortium name="The Broad Institute Genomics Platform"/>
            <consortium name="The Broad Institute Genome Sequencing Center for Infectious Disease"/>
            <person name="Wu L."/>
            <person name="Ma J."/>
        </authorList>
    </citation>
    <scope>NUCLEOTIDE SEQUENCE [LARGE SCALE GENOMIC DNA]</scope>
    <source>
        <strain evidence="2">CGMCC 1.15111</strain>
    </source>
</reference>
<gene>
    <name evidence="1" type="ORF">GCM10011340_13460</name>
</gene>
<dbReference type="EMBL" id="BNAG01000002">
    <property type="protein sequence ID" value="GHE60000.1"/>
    <property type="molecule type" value="Genomic_DNA"/>
</dbReference>
<sequence>MKSIVLTIVLGSTIPIDGLYAQRPQMVSAVIDGCGLSDGYGEYVVVYGGGSSFTLSPSTLDLRYGTSSPASTTFTDSFESLSVAATWASTLNALLPLSGCSDLNFIGASSGSTIPSGSHLVVFNNINLTSINFSGWCGLGLGNVYVVLSNDSSWPDNGLFANSPSGFRYFQSIVNGTTTNFNYQNLWASTRNGNYLVWHNGGGAPFVYANYPNCNPTDGQSLPVDLISFKVIARTTDVMITWSTAWEVNNSHFEVQRSPNGWDWNVVGKVEGSAHATHTIAYSFVDAEPLDDRSYYRLKQVDFSGQSEIFEVQSVYFKREFKVKIVSNPVSEILTLTGNRPLEYLQATNNSGQFFDLRPIDRNTYNVSHLGAGYYRLIIPKHPPISFIVDR</sequence>
<comment type="caution">
    <text evidence="1">The sequence shown here is derived from an EMBL/GenBank/DDBJ whole genome shotgun (WGS) entry which is preliminary data.</text>
</comment>
<keyword evidence="2" id="KW-1185">Reference proteome</keyword>
<evidence type="ECO:0008006" key="3">
    <source>
        <dbReference type="Google" id="ProtNLM"/>
    </source>
</evidence>
<dbReference type="Proteomes" id="UP000658258">
    <property type="component" value="Unassembled WGS sequence"/>
</dbReference>
<evidence type="ECO:0000313" key="1">
    <source>
        <dbReference type="EMBL" id="GHE60000.1"/>
    </source>
</evidence>
<accession>A0ABQ3I433</accession>
<proteinExistence type="predicted"/>
<protein>
    <recommendedName>
        <fullName evidence="3">T9SS type A sorting domain-containing protein</fullName>
    </recommendedName>
</protein>
<name>A0ABQ3I433_9BACT</name>
<organism evidence="1 2">
    <name type="scientific">Roseivirga thermotolerans</name>
    <dbReference type="NCBI Taxonomy" id="1758176"/>
    <lineage>
        <taxon>Bacteria</taxon>
        <taxon>Pseudomonadati</taxon>
        <taxon>Bacteroidota</taxon>
        <taxon>Cytophagia</taxon>
        <taxon>Cytophagales</taxon>
        <taxon>Roseivirgaceae</taxon>
        <taxon>Roseivirga</taxon>
    </lineage>
</organism>
<dbReference type="RefSeq" id="WP_189629467.1">
    <property type="nucleotide sequence ID" value="NZ_BNAG01000002.1"/>
</dbReference>
<evidence type="ECO:0000313" key="2">
    <source>
        <dbReference type="Proteomes" id="UP000658258"/>
    </source>
</evidence>